<dbReference type="InterPro" id="IPR015890">
    <property type="entry name" value="Chorismate_C"/>
</dbReference>
<dbReference type="EC" id="2.6.1.85" evidence="3"/>
<keyword evidence="3" id="KW-0032">Aminotransferase</keyword>
<dbReference type="InterPro" id="IPR019999">
    <property type="entry name" value="Anth_synth_I-like"/>
</dbReference>
<dbReference type="InterPro" id="IPR006805">
    <property type="entry name" value="Anth_synth_I_N"/>
</dbReference>
<dbReference type="PANTHER" id="PTHR11236">
    <property type="entry name" value="AMINOBENZOATE/ANTHRANILATE SYNTHASE"/>
    <property type="match status" value="1"/>
</dbReference>
<dbReference type="Proteomes" id="UP000215086">
    <property type="component" value="Chromosome"/>
</dbReference>
<evidence type="ECO:0000259" key="1">
    <source>
        <dbReference type="Pfam" id="PF00425"/>
    </source>
</evidence>
<organism evidence="3 4">
    <name type="scientific">Thermogutta terrifontis</name>
    <dbReference type="NCBI Taxonomy" id="1331910"/>
    <lineage>
        <taxon>Bacteria</taxon>
        <taxon>Pseudomonadati</taxon>
        <taxon>Planctomycetota</taxon>
        <taxon>Planctomycetia</taxon>
        <taxon>Pirellulales</taxon>
        <taxon>Thermoguttaceae</taxon>
        <taxon>Thermogutta</taxon>
    </lineage>
</organism>
<dbReference type="InterPro" id="IPR005801">
    <property type="entry name" value="ADC_synthase"/>
</dbReference>
<dbReference type="RefSeq" id="WP_237260159.1">
    <property type="nucleotide sequence ID" value="NZ_CP018477.1"/>
</dbReference>
<feature type="domain" description="Chorismate-utilising enzyme C-terminal" evidence="1">
    <location>
        <begin position="248"/>
        <end position="501"/>
    </location>
</feature>
<dbReference type="PRINTS" id="PR00095">
    <property type="entry name" value="ANTSNTHASEI"/>
</dbReference>
<proteinExistence type="predicted"/>
<protein>
    <submittedName>
        <fullName evidence="3">Para-aminobenzoate synthase, aminase component</fullName>
        <ecNumber evidence="3">2.6.1.85</ecNumber>
    </submittedName>
</protein>
<dbReference type="SUPFAM" id="SSF56322">
    <property type="entry name" value="ADC synthase"/>
    <property type="match status" value="1"/>
</dbReference>
<dbReference type="GO" id="GO:0000162">
    <property type="term" value="P:L-tryptophan biosynthetic process"/>
    <property type="evidence" value="ECO:0007669"/>
    <property type="project" value="TreeGrafter"/>
</dbReference>
<dbReference type="Pfam" id="PF00425">
    <property type="entry name" value="Chorismate_bind"/>
    <property type="match status" value="1"/>
</dbReference>
<dbReference type="Pfam" id="PF04715">
    <property type="entry name" value="Anth_synt_I_N"/>
    <property type="match status" value="1"/>
</dbReference>
<accession>A0A286RKX2</accession>
<evidence type="ECO:0000259" key="2">
    <source>
        <dbReference type="Pfam" id="PF04715"/>
    </source>
</evidence>
<evidence type="ECO:0000313" key="4">
    <source>
        <dbReference type="Proteomes" id="UP000215086"/>
    </source>
</evidence>
<dbReference type="AlphaFoldDB" id="A0A286RKX2"/>
<evidence type="ECO:0000313" key="3">
    <source>
        <dbReference type="EMBL" id="ASV76588.1"/>
    </source>
</evidence>
<keyword evidence="4" id="KW-1185">Reference proteome</keyword>
<keyword evidence="3" id="KW-0808">Transferase</keyword>
<dbReference type="PANTHER" id="PTHR11236:SF50">
    <property type="entry name" value="AMINODEOXYCHORISMATE SYNTHASE COMPONENT 1"/>
    <property type="match status" value="1"/>
</dbReference>
<name>A0A286RKX2_9BACT</name>
<sequence length="518" mass="57676">MTSLDFPLVVEVSWPNWDRLLAAFSRLPYVLFLDSPRGAADDRSLARYSFLMADPQEFFLLPSTATGEQAAVAFRKLAGHAREFRQPAREDLPPFQGGLAGFWSYELNRAFEDVAPAQTDDCGWPLWAVGLYDVVLAADHWHQRAWLISQGIPCEPGEDRKERARARLDFFQKLLSEAEKLGEIESSSIGLAQERLHGWVHSSHKDGHFSGQGLANCPTETDQTLQKQLPVAINDVPFELPLTSNFSAEEYLNAVRKAVDYIWAGDVFQVNLAQRLATPKPADPLILYRHLRQVNPAPFAAYFDFGHAQLLSASPERFLRVTKGHVETRPIKGTRARTGVPDTDAAIAAELLASAKDRAENIMITDLLRNDLSRVCLPESVHVTSLCRLERYAGVFHLVSVIEGDLKPQNDAFDLLAACFPGGSVTGAPKPRAMEIIAELEPHVRGPYCGSLGYIGLDGSADLNILIRTILCWRDWCIFSVGGGIVARSDPYAEYRETWHKARRLLQALELASCEKQK</sequence>
<feature type="domain" description="Anthranilate synthase component I N-terminal" evidence="2">
    <location>
        <begin position="20"/>
        <end position="146"/>
    </location>
</feature>
<gene>
    <name evidence="3" type="ORF">THTE_3987</name>
</gene>
<dbReference type="EMBL" id="CP018477">
    <property type="protein sequence ID" value="ASV76588.1"/>
    <property type="molecule type" value="Genomic_DNA"/>
</dbReference>
<dbReference type="Gene3D" id="3.60.120.10">
    <property type="entry name" value="Anthranilate synthase"/>
    <property type="match status" value="1"/>
</dbReference>
<dbReference type="GO" id="GO:0046820">
    <property type="term" value="F:4-amino-4-deoxychorismate synthase activity"/>
    <property type="evidence" value="ECO:0007669"/>
    <property type="project" value="UniProtKB-EC"/>
</dbReference>
<reference evidence="3 4" key="1">
    <citation type="journal article" name="Front. Microbiol.">
        <title>Sugar Metabolism of the First Thermophilic Planctomycete Thermogutta terrifontis: Comparative Genomic and Transcriptomic Approaches.</title>
        <authorList>
            <person name="Elcheninov A.G."/>
            <person name="Menzel P."/>
            <person name="Gudbergsdottir S.R."/>
            <person name="Slesarev A.I."/>
            <person name="Kadnikov V.V."/>
            <person name="Krogh A."/>
            <person name="Bonch-Osmolovskaya E.A."/>
            <person name="Peng X."/>
            <person name="Kublanov I.V."/>
        </authorList>
    </citation>
    <scope>NUCLEOTIDE SEQUENCE [LARGE SCALE GENOMIC DNA]</scope>
    <source>
        <strain evidence="3 4">R1</strain>
    </source>
</reference>
<dbReference type="KEGG" id="ttf:THTE_3987"/>